<sequence length="190" mass="20801">MKICITSGSKGGTGKTTFAEILAYVWKALGAPVALTKPFAKSVNNGMSVIDFPAFTLNDKRHLEALLRCNALVYVVDEDYQTLAAVELIHTLARKEVLGVVVNKIVRRPSKEFVKLYSKLGEVYIVRFDEEMAVHRAVGIPPYKIRSMATIDMAKAAVEIFREAGNIKTQKANGACAASCCHSAVKKSCY</sequence>
<name>Q8ZVK0_PYRAE</name>
<dbReference type="Proteomes" id="UP000002439">
    <property type="component" value="Chromosome"/>
</dbReference>
<dbReference type="HOGENOM" id="CLU_1640034_0_0_2"/>
<reference evidence="1 2" key="1">
    <citation type="journal article" date="2002" name="Proc. Natl. Acad. Sci. U.S.A.">
        <title>Genome sequence of the hyperthermophilic crenarchaeon Pyrobaculum aerophilum.</title>
        <authorList>
            <person name="Fitz-Gibbon S.T."/>
            <person name="Ladner H."/>
            <person name="Kim U.J."/>
            <person name="Stetter K.O."/>
            <person name="Simon M.I."/>
            <person name="Miller J.H."/>
        </authorList>
    </citation>
    <scope>NUCLEOTIDE SEQUENCE [LARGE SCALE GENOMIC DNA]</scope>
    <source>
        <strain evidence="2">ATCC 51768 / DSM 7523 / JCM 9630 / CIP 104966 / NBRC 100827 / IM2</strain>
    </source>
</reference>
<dbReference type="eggNOG" id="arCOG05574">
    <property type="taxonomic scope" value="Archaea"/>
</dbReference>
<evidence type="ECO:0000313" key="2">
    <source>
        <dbReference type="Proteomes" id="UP000002439"/>
    </source>
</evidence>
<evidence type="ECO:0000313" key="1">
    <source>
        <dbReference type="EMBL" id="AAL64056.1"/>
    </source>
</evidence>
<dbReference type="PATRIC" id="fig|178306.9.peg.1669"/>
<proteinExistence type="predicted"/>
<evidence type="ECO:0008006" key="3">
    <source>
        <dbReference type="Google" id="ProtNLM"/>
    </source>
</evidence>
<dbReference type="SUPFAM" id="SSF52540">
    <property type="entry name" value="P-loop containing nucleoside triphosphate hydrolases"/>
    <property type="match status" value="1"/>
</dbReference>
<dbReference type="InParanoid" id="Q8ZVK0"/>
<dbReference type="STRING" id="178306.PAE2244"/>
<protein>
    <recommendedName>
        <fullName evidence="3">CobQ/CobB/MinD/ParA nucleotide binding domain-containing protein</fullName>
    </recommendedName>
</protein>
<dbReference type="AlphaFoldDB" id="Q8ZVK0"/>
<dbReference type="InterPro" id="IPR027417">
    <property type="entry name" value="P-loop_NTPase"/>
</dbReference>
<gene>
    <name evidence="1" type="ordered locus">PAE2244</name>
</gene>
<dbReference type="EnsemblBacteria" id="AAL64056">
    <property type="protein sequence ID" value="AAL64056"/>
    <property type="gene ID" value="PAE2244"/>
</dbReference>
<keyword evidence="2" id="KW-1185">Reference proteome</keyword>
<dbReference type="KEGG" id="pai:PAE2244"/>
<accession>Q8ZVK0</accession>
<dbReference type="EMBL" id="AE009441">
    <property type="protein sequence ID" value="AAL64056.1"/>
    <property type="molecule type" value="Genomic_DNA"/>
</dbReference>
<organism evidence="1 2">
    <name type="scientific">Pyrobaculum aerophilum (strain ATCC 51768 / DSM 7523 / JCM 9630 / CIP 104966 / NBRC 100827 / IM2)</name>
    <dbReference type="NCBI Taxonomy" id="178306"/>
    <lineage>
        <taxon>Archaea</taxon>
        <taxon>Thermoproteota</taxon>
        <taxon>Thermoprotei</taxon>
        <taxon>Thermoproteales</taxon>
        <taxon>Thermoproteaceae</taxon>
        <taxon>Pyrobaculum</taxon>
    </lineage>
</organism>